<evidence type="ECO:0000313" key="3">
    <source>
        <dbReference type="EMBL" id="PXX79620.1"/>
    </source>
</evidence>
<dbReference type="RefSeq" id="WP_022936992.1">
    <property type="nucleotide sequence ID" value="NZ_BAABZA010000001.1"/>
</dbReference>
<gene>
    <name evidence="3" type="ORF">DES51_10592</name>
    <name evidence="2" type="ORF">MQE39_15290</name>
</gene>
<evidence type="ECO:0000313" key="2">
    <source>
        <dbReference type="EMBL" id="MDY5169484.1"/>
    </source>
</evidence>
<dbReference type="Proteomes" id="UP000247612">
    <property type="component" value="Unassembled WGS sequence"/>
</dbReference>
<feature type="transmembrane region" description="Helical" evidence="1">
    <location>
        <begin position="185"/>
        <end position="204"/>
    </location>
</feature>
<keyword evidence="1" id="KW-0812">Transmembrane</keyword>
<protein>
    <submittedName>
        <fullName evidence="3">Uncharacterized protein</fullName>
    </submittedName>
</protein>
<reference evidence="3 4" key="1">
    <citation type="submission" date="2018-05" db="EMBL/GenBank/DDBJ databases">
        <title>Genomic Encyclopedia of Type Strains, Phase IV (KMG-IV): sequencing the most valuable type-strain genomes for metagenomic binning, comparative biology and taxonomic classification.</title>
        <authorList>
            <person name="Goeker M."/>
        </authorList>
    </citation>
    <scope>NUCLEOTIDE SEQUENCE [LARGE SCALE GENOMIC DNA]</scope>
    <source>
        <strain evidence="3 4">JC118</strain>
    </source>
</reference>
<dbReference type="Proteomes" id="UP001276902">
    <property type="component" value="Unassembled WGS sequence"/>
</dbReference>
<dbReference type="AlphaFoldDB" id="A0A2V2FZ61"/>
<keyword evidence="1" id="KW-1133">Transmembrane helix</keyword>
<evidence type="ECO:0000313" key="4">
    <source>
        <dbReference type="Proteomes" id="UP000247612"/>
    </source>
</evidence>
<dbReference type="EMBL" id="JALDAW010000023">
    <property type="protein sequence ID" value="MDY5169484.1"/>
    <property type="molecule type" value="Genomic_DNA"/>
</dbReference>
<organism evidence="3 4">
    <name type="scientific">Dielma fastidiosa</name>
    <dbReference type="NCBI Taxonomy" id="1034346"/>
    <lineage>
        <taxon>Bacteria</taxon>
        <taxon>Bacillati</taxon>
        <taxon>Bacillota</taxon>
        <taxon>Erysipelotrichia</taxon>
        <taxon>Erysipelotrichales</taxon>
        <taxon>Erysipelotrichaceae</taxon>
        <taxon>Dielma</taxon>
    </lineage>
</organism>
<reference evidence="2" key="2">
    <citation type="submission" date="2022-03" db="EMBL/GenBank/DDBJ databases">
        <title>First case of bacteraemia caused by Dielma fastidiosa in a patient hospitalised with diverticulitis.</title>
        <authorList>
            <person name="Forman-Ankjaer B."/>
            <person name="Hvid-Jensen F."/>
            <person name="Kobel C.M."/>
            <person name="Greve T."/>
        </authorList>
    </citation>
    <scope>NUCLEOTIDE SEQUENCE</scope>
    <source>
        <strain evidence="2">AUH_DF_2021</strain>
    </source>
</reference>
<dbReference type="Pfam" id="PF20456">
    <property type="entry name" value="DUF6709"/>
    <property type="match status" value="1"/>
</dbReference>
<accession>A0A2V2FZ61</accession>
<sequence length="352" mass="39279">MNMLKELKKVSLKKVLPMLLICFVVGLVLLGIGAPSAITVLSGGTDINRVPVNELEGKYVSAEITFIMDSYAYTERRSSGKSKVTAKEYIIPVGQAEYMGIEVPAKFVDQADALLRATNDYIINENEFNGEPFTIHGTVKAMSSQSKKYYHEVVGYDEMTLETQKLMLPLVLEEGQVGDKSQTEVWMYTGGGLLLTALGLFFLIRVMSGSYQKSITQYCAAQLDADSALAKVEDFYQMADQVSGIRMDRNFMMFQVGAKTWLLPASSVVWAYQQTTQHRTNGIPTGKSYSLMICQENGKQIALGMKEKQAQDVLAAFIEHYPRMFIGYSQERANMYKKDREAFCKAAHELGA</sequence>
<dbReference type="InterPro" id="IPR046555">
    <property type="entry name" value="DUF6709"/>
</dbReference>
<comment type="caution">
    <text evidence="3">The sequence shown here is derived from an EMBL/GenBank/DDBJ whole genome shotgun (WGS) entry which is preliminary data.</text>
</comment>
<keyword evidence="1" id="KW-0472">Membrane</keyword>
<dbReference type="EMBL" id="QJKH01000005">
    <property type="protein sequence ID" value="PXX79620.1"/>
    <property type="molecule type" value="Genomic_DNA"/>
</dbReference>
<name>A0A2V2FZ61_9FIRM</name>
<keyword evidence="4" id="KW-1185">Reference proteome</keyword>
<proteinExistence type="predicted"/>
<evidence type="ECO:0000256" key="1">
    <source>
        <dbReference type="SAM" id="Phobius"/>
    </source>
</evidence>
<dbReference type="OrthoDB" id="1930829at2"/>